<comment type="caution">
    <text evidence="1">The sequence shown here is derived from an EMBL/GenBank/DDBJ whole genome shotgun (WGS) entry which is preliminary data.</text>
</comment>
<dbReference type="Proteomes" id="UP000321413">
    <property type="component" value="Unassembled WGS sequence"/>
</dbReference>
<dbReference type="EMBL" id="VPFD01000006">
    <property type="protein sequence ID" value="TXG00617.1"/>
    <property type="molecule type" value="Genomic_DNA"/>
</dbReference>
<organism evidence="1 2">
    <name type="scientific">Massilia arenae</name>
    <dbReference type="NCBI Taxonomy" id="2603288"/>
    <lineage>
        <taxon>Bacteria</taxon>
        <taxon>Pseudomonadati</taxon>
        <taxon>Pseudomonadota</taxon>
        <taxon>Betaproteobacteria</taxon>
        <taxon>Burkholderiales</taxon>
        <taxon>Oxalobacteraceae</taxon>
        <taxon>Telluria group</taxon>
        <taxon>Massilia</taxon>
    </lineage>
</organism>
<dbReference type="RefSeq" id="WP_147934254.1">
    <property type="nucleotide sequence ID" value="NZ_VPFD01000006.1"/>
</dbReference>
<protein>
    <recommendedName>
        <fullName evidence="3">TnsA endonuclease N-terminal domain-containing protein</fullName>
    </recommendedName>
</protein>
<accession>A0A5C7G5S1</accession>
<dbReference type="AlphaFoldDB" id="A0A5C7G5S1"/>
<sequence length="232" mass="25775">MVKAVLERVSSSAHARETFTPLSVIRKRAAKVSNLWIFDSPKNNRRLTVSGDVPFMHLMLLEGDTGVAGYELVDDPFKVASNSDAGYVRVRSRDGAEHWIVIARSGRSSSGKESDPSIPEGLREKASSAGVEVHARSELELLGKEVFLDNWLMLCAIMTRVKAYPTYRETELFLALMSRHGALRVQDVLADARADRSIMLAVVARALQEGTVHTDLTRRLFGTHSQLDRVRS</sequence>
<proteinExistence type="predicted"/>
<evidence type="ECO:0000313" key="2">
    <source>
        <dbReference type="Proteomes" id="UP000321413"/>
    </source>
</evidence>
<evidence type="ECO:0008006" key="3">
    <source>
        <dbReference type="Google" id="ProtNLM"/>
    </source>
</evidence>
<keyword evidence="2" id="KW-1185">Reference proteome</keyword>
<name>A0A5C7G5S1_9BURK</name>
<evidence type="ECO:0000313" key="1">
    <source>
        <dbReference type="EMBL" id="TXG00617.1"/>
    </source>
</evidence>
<gene>
    <name evidence="1" type="ORF">FVD38_07565</name>
</gene>
<reference evidence="1 2" key="1">
    <citation type="submission" date="2019-08" db="EMBL/GenBank/DDBJ databases">
        <title>Massilia golmudensis sp. nov., isolated from sand in the Qinghai-Tibetan Plateau.</title>
        <authorList>
            <person name="Zhang B."/>
        </authorList>
    </citation>
    <scope>NUCLEOTIDE SEQUENCE [LARGE SCALE GENOMIC DNA]</scope>
    <source>
        <strain evidence="1 2">GEM5</strain>
    </source>
</reference>